<gene>
    <name evidence="2" type="ORF">CAP51_01125</name>
</gene>
<dbReference type="EMBL" id="NEXX01000001">
    <property type="protein sequence ID" value="OUY08253.1"/>
    <property type="molecule type" value="Genomic_DNA"/>
</dbReference>
<evidence type="ECO:0000259" key="1">
    <source>
        <dbReference type="Pfam" id="PF04965"/>
    </source>
</evidence>
<dbReference type="OrthoDB" id="119583at2"/>
<reference evidence="2 3" key="1">
    <citation type="submission" date="2017-05" db="EMBL/GenBank/DDBJ databases">
        <title>Acinetobacter populi ANC 5415 (= PBJ7), whole genome shotgun sequencing project.</title>
        <authorList>
            <person name="Nemec A."/>
            <person name="Radolfova-Krizova L."/>
        </authorList>
    </citation>
    <scope>NUCLEOTIDE SEQUENCE [LARGE SCALE GENOMIC DNA]</scope>
    <source>
        <strain evidence="2 3">PBJ7</strain>
    </source>
</reference>
<dbReference type="Gene3D" id="3.10.450.40">
    <property type="match status" value="1"/>
</dbReference>
<dbReference type="InterPro" id="IPR007048">
    <property type="entry name" value="IraD/Gp25-like"/>
</dbReference>
<evidence type="ECO:0000313" key="2">
    <source>
        <dbReference type="EMBL" id="OUY08253.1"/>
    </source>
</evidence>
<dbReference type="InterPro" id="IPR053176">
    <property type="entry name" value="T6SS_TssE1-like"/>
</dbReference>
<dbReference type="PANTHER" id="PTHR38595:SF1">
    <property type="entry name" value="TYPE VI SECRETION SYSTEM COMPONENT TSSE1"/>
    <property type="match status" value="1"/>
</dbReference>
<protein>
    <submittedName>
        <fullName evidence="2">Type VI secretion system lysozyme-like protein</fullName>
    </submittedName>
</protein>
<dbReference type="SUPFAM" id="SSF160719">
    <property type="entry name" value="gpW/gp25-like"/>
    <property type="match status" value="1"/>
</dbReference>
<dbReference type="Pfam" id="PF04965">
    <property type="entry name" value="GPW_gp25"/>
    <property type="match status" value="1"/>
</dbReference>
<dbReference type="PANTHER" id="PTHR38595">
    <property type="entry name" value="CYTOPLASMIC PROTEIN-RELATED"/>
    <property type="match status" value="1"/>
</dbReference>
<dbReference type="Proteomes" id="UP000196536">
    <property type="component" value="Unassembled WGS sequence"/>
</dbReference>
<feature type="domain" description="IraD/Gp25-like" evidence="1">
    <location>
        <begin position="35"/>
        <end position="135"/>
    </location>
</feature>
<keyword evidence="3" id="KW-1185">Reference proteome</keyword>
<evidence type="ECO:0000313" key="3">
    <source>
        <dbReference type="Proteomes" id="UP000196536"/>
    </source>
</evidence>
<sequence>MRKNQRNIATIFDRLNNDMDEENVTGLSNHKLKLLVIRDLLHLLNTSSYYYHHEEVLANEYTTSVINYGVSPISGKRVSEIDWAQVERNIEYAIKIFEPRILKESLEVKCVLGSDIKAKYNQMNIEIKGLIKSTPFPERFVLYTHLDVETGNFKVAN</sequence>
<proteinExistence type="predicted"/>
<comment type="caution">
    <text evidence="2">The sequence shown here is derived from an EMBL/GenBank/DDBJ whole genome shotgun (WGS) entry which is preliminary data.</text>
</comment>
<dbReference type="AlphaFoldDB" id="A0A1Z9Z1A6"/>
<organism evidence="2 3">
    <name type="scientific">Acinetobacter populi</name>
    <dbReference type="NCBI Taxonomy" id="1582270"/>
    <lineage>
        <taxon>Bacteria</taxon>
        <taxon>Pseudomonadati</taxon>
        <taxon>Pseudomonadota</taxon>
        <taxon>Gammaproteobacteria</taxon>
        <taxon>Moraxellales</taxon>
        <taxon>Moraxellaceae</taxon>
        <taxon>Acinetobacter</taxon>
    </lineage>
</organism>
<dbReference type="RefSeq" id="WP_087618895.1">
    <property type="nucleotide sequence ID" value="NZ_NEXX01000001.1"/>
</dbReference>
<name>A0A1Z9Z1A6_9GAMM</name>
<dbReference type="InterPro" id="IPR017737">
    <property type="entry name" value="TssE1-like"/>
</dbReference>
<dbReference type="NCBIfam" id="TIGR03357">
    <property type="entry name" value="VI_zyme"/>
    <property type="match status" value="1"/>
</dbReference>
<accession>A0A1Z9Z1A6</accession>